<dbReference type="Proteomes" id="UP000721045">
    <property type="component" value="Unassembled WGS sequence"/>
</dbReference>
<dbReference type="InterPro" id="IPR025506">
    <property type="entry name" value="Abi_alpha"/>
</dbReference>
<evidence type="ECO:0000313" key="1">
    <source>
        <dbReference type="EMBL" id="MBF1712441.1"/>
    </source>
</evidence>
<accession>A0A930RAS4</accession>
<proteinExistence type="predicted"/>
<reference evidence="1" key="1">
    <citation type="submission" date="2020-04" db="EMBL/GenBank/DDBJ databases">
        <title>Deep metagenomics examines the oral microbiome during advanced dental caries in children, revealing novel taxa and co-occurrences with host molecules.</title>
        <authorList>
            <person name="Baker J.L."/>
            <person name="Morton J.T."/>
            <person name="Dinis M."/>
            <person name="Alvarez R."/>
            <person name="Tran N.C."/>
            <person name="Knight R."/>
            <person name="Edlund A."/>
        </authorList>
    </citation>
    <scope>NUCLEOTIDE SEQUENCE</scope>
    <source>
        <strain evidence="1">JCVI_23_bin.22</strain>
    </source>
</reference>
<name>A0A930RAS4_STRIT</name>
<evidence type="ECO:0000313" key="2">
    <source>
        <dbReference type="Proteomes" id="UP000721045"/>
    </source>
</evidence>
<organism evidence="1 2">
    <name type="scientific">Streptococcus intermedius</name>
    <dbReference type="NCBI Taxonomy" id="1338"/>
    <lineage>
        <taxon>Bacteria</taxon>
        <taxon>Bacillati</taxon>
        <taxon>Bacillota</taxon>
        <taxon>Bacilli</taxon>
        <taxon>Lactobacillales</taxon>
        <taxon>Streptococcaceae</taxon>
        <taxon>Streptococcus</taxon>
        <taxon>Streptococcus anginosus group</taxon>
    </lineage>
</organism>
<protein>
    <submittedName>
        <fullName evidence="1">DUF4393 domain-containing protein</fullName>
    </submittedName>
</protein>
<sequence>MSPFNIDLKGDLTPIIARTDTILKPISEGFAGIFAYVFQKPIEYNIVSEIALEQLAKETRDKYNKISNNNITFENIKILGKILEDSIYQLDIKEFRRYYSSLASATLDKTQEVKPSYSSLIREMSINDVNLLDYFFKYNILFEFQITSNNYLFDDPNLYRWFWNKQYFKISKVTDNFFYRDYNAKEKMQSRYTINQDYFEDSVESEVIFLLSKGIIREDPSENWHEYIPSIEKYVLDSDQQVTIFKNRNKYDIPKVIFDVKHKVYSLTSLGEELKKILIDDITTSDENDH</sequence>
<dbReference type="AlphaFoldDB" id="A0A930RAS4"/>
<dbReference type="Pfam" id="PF14337">
    <property type="entry name" value="Abi_alpha"/>
    <property type="match status" value="1"/>
</dbReference>
<gene>
    <name evidence="1" type="ORF">HXO88_01680</name>
</gene>
<dbReference type="EMBL" id="JABZYP010000003">
    <property type="protein sequence ID" value="MBF1712441.1"/>
    <property type="molecule type" value="Genomic_DNA"/>
</dbReference>
<comment type="caution">
    <text evidence="1">The sequence shown here is derived from an EMBL/GenBank/DDBJ whole genome shotgun (WGS) entry which is preliminary data.</text>
</comment>